<dbReference type="InterPro" id="IPR019734">
    <property type="entry name" value="TPR_rpt"/>
</dbReference>
<dbReference type="EC" id="2.7.13.3" evidence="2"/>
<evidence type="ECO:0000256" key="6">
    <source>
        <dbReference type="ARBA" id="ARBA00022777"/>
    </source>
</evidence>
<comment type="catalytic activity">
    <reaction evidence="1">
        <text>ATP + protein L-histidine = ADP + protein N-phospho-L-histidine.</text>
        <dbReference type="EC" id="2.7.13.3"/>
    </reaction>
</comment>
<evidence type="ECO:0000256" key="7">
    <source>
        <dbReference type="ARBA" id="ARBA00022840"/>
    </source>
</evidence>
<dbReference type="Gene3D" id="1.20.5.1930">
    <property type="match status" value="1"/>
</dbReference>
<dbReference type="SUPFAM" id="SSF48452">
    <property type="entry name" value="TPR-like"/>
    <property type="match status" value="1"/>
</dbReference>
<feature type="repeat" description="TPR" evidence="9">
    <location>
        <begin position="202"/>
        <end position="235"/>
    </location>
</feature>
<dbReference type="EMBL" id="JAODOP010000004">
    <property type="protein sequence ID" value="MEF3833918.1"/>
    <property type="molecule type" value="Genomic_DNA"/>
</dbReference>
<evidence type="ECO:0000256" key="10">
    <source>
        <dbReference type="SAM" id="Phobius"/>
    </source>
</evidence>
<dbReference type="SMART" id="SM00028">
    <property type="entry name" value="TPR"/>
    <property type="match status" value="2"/>
</dbReference>
<comment type="caution">
    <text evidence="12">The sequence shown here is derived from an EMBL/GenBank/DDBJ whole genome shotgun (WGS) entry which is preliminary data.</text>
</comment>
<evidence type="ECO:0000256" key="8">
    <source>
        <dbReference type="ARBA" id="ARBA00023012"/>
    </source>
</evidence>
<name>A0ABU7XT77_9FLAO</name>
<keyword evidence="9" id="KW-0802">TPR repeat</keyword>
<dbReference type="InterPro" id="IPR005467">
    <property type="entry name" value="His_kinase_dom"/>
</dbReference>
<dbReference type="PROSITE" id="PS50293">
    <property type="entry name" value="TPR_REGION"/>
    <property type="match status" value="1"/>
</dbReference>
<dbReference type="PROSITE" id="PS50109">
    <property type="entry name" value="HIS_KIN"/>
    <property type="match status" value="1"/>
</dbReference>
<dbReference type="InterPro" id="IPR050482">
    <property type="entry name" value="Sensor_HK_TwoCompSys"/>
</dbReference>
<keyword evidence="7" id="KW-0067">ATP-binding</keyword>
<keyword evidence="10" id="KW-1133">Transmembrane helix</keyword>
<dbReference type="GO" id="GO:0016301">
    <property type="term" value="F:kinase activity"/>
    <property type="evidence" value="ECO:0007669"/>
    <property type="project" value="UniProtKB-KW"/>
</dbReference>
<keyword evidence="5" id="KW-0547">Nucleotide-binding</keyword>
<dbReference type="Pfam" id="PF13424">
    <property type="entry name" value="TPR_12"/>
    <property type="match status" value="1"/>
</dbReference>
<dbReference type="InterPro" id="IPR011990">
    <property type="entry name" value="TPR-like_helical_dom_sf"/>
</dbReference>
<dbReference type="SUPFAM" id="SSF55874">
    <property type="entry name" value="ATPase domain of HSP90 chaperone/DNA topoisomerase II/histidine kinase"/>
    <property type="match status" value="1"/>
</dbReference>
<dbReference type="InterPro" id="IPR003594">
    <property type="entry name" value="HATPase_dom"/>
</dbReference>
<evidence type="ECO:0000256" key="4">
    <source>
        <dbReference type="ARBA" id="ARBA00022679"/>
    </source>
</evidence>
<keyword evidence="6 12" id="KW-0418">Kinase</keyword>
<dbReference type="Gene3D" id="3.30.565.10">
    <property type="entry name" value="Histidine kinase-like ATPase, C-terminal domain"/>
    <property type="match status" value="1"/>
</dbReference>
<accession>A0ABU7XT77</accession>
<dbReference type="PANTHER" id="PTHR24421:SF10">
    <property type="entry name" value="NITRATE_NITRITE SENSOR PROTEIN NARQ"/>
    <property type="match status" value="1"/>
</dbReference>
<evidence type="ECO:0000256" key="9">
    <source>
        <dbReference type="PROSITE-ProRule" id="PRU00339"/>
    </source>
</evidence>
<dbReference type="CDD" id="cd16917">
    <property type="entry name" value="HATPase_UhpB-NarQ-NarX-like"/>
    <property type="match status" value="1"/>
</dbReference>
<evidence type="ECO:0000313" key="13">
    <source>
        <dbReference type="Proteomes" id="UP001337305"/>
    </source>
</evidence>
<sequence>MFKNAFLLTCLILFCLNTSGQKKNFKKQLDSIQELKVLSKNRKLKIETRIQYAEKASELSSRTEIDSIILNSNWNLATVYIEHEKYIEQSIILNHKNLRLAMKLNDSTNLAYINSHLGYAYQTFEAMNDSTFYYYSNALRIFEKCKSLNRNRDKLYQSDIYGNIADILRSEHDYLGSQSAIIKAVNLILSIPETVGSLQSLSLLYNSLGLDLVKLKEYDKALNYYEKALSINDKILIDYFVNKLSIEINIAELYRKRGNYGVALKIYNKLLKNHAIKDKSPVSYGSILNNLAYTMFLAKDKNAYKIDSLFTKAHKIFENLDLQYEISAGGNDMAEFYYETNQKNKVLYYTKQSYRAGKNIKEFKEVLRSLKMFSKLKEGDSGKAYLSEYIRLSDSLIAKERVNRNKFARIQFETDQYIKETKRLSTQNILISAIGGILLLVLGLLYFIRVQRSKNKALVFVSEQEKANQEIYKLMLQQQTKEEEGRLQERNRIAEDLHDGVLSRLFGTRMGLGFLDIKGEKDTLEKYKLFIEEMQGIEKEVRDVSHALKKDLETSKANFESIIEQYLESQSLIGSFKYKIRKETEVNLELLSESIRVEIYRIIQEAIQNIIKHSQAKCVTVYFSLLENSVLEITIKDDGIGFDATRSYKGIGLKNITSRISKLAGDYKITSTSDKGTEININIPI</sequence>
<gene>
    <name evidence="12" type="ORF">N1F79_12310</name>
</gene>
<keyword evidence="4" id="KW-0808">Transferase</keyword>
<dbReference type="InterPro" id="IPR036890">
    <property type="entry name" value="HATPase_C_sf"/>
</dbReference>
<evidence type="ECO:0000256" key="5">
    <source>
        <dbReference type="ARBA" id="ARBA00022741"/>
    </source>
</evidence>
<keyword evidence="3" id="KW-0597">Phosphoprotein</keyword>
<evidence type="ECO:0000256" key="3">
    <source>
        <dbReference type="ARBA" id="ARBA00022553"/>
    </source>
</evidence>
<dbReference type="PANTHER" id="PTHR24421">
    <property type="entry name" value="NITRATE/NITRITE SENSOR PROTEIN NARX-RELATED"/>
    <property type="match status" value="1"/>
</dbReference>
<evidence type="ECO:0000313" key="12">
    <source>
        <dbReference type="EMBL" id="MEF3833918.1"/>
    </source>
</evidence>
<dbReference type="Pfam" id="PF07730">
    <property type="entry name" value="HisKA_3"/>
    <property type="match status" value="1"/>
</dbReference>
<organism evidence="12 13">
    <name type="scientific">Flavivirga spongiicola</name>
    <dbReference type="NCBI Taxonomy" id="421621"/>
    <lineage>
        <taxon>Bacteria</taxon>
        <taxon>Pseudomonadati</taxon>
        <taxon>Bacteroidota</taxon>
        <taxon>Flavobacteriia</taxon>
        <taxon>Flavobacteriales</taxon>
        <taxon>Flavobacteriaceae</taxon>
        <taxon>Flavivirga</taxon>
    </lineage>
</organism>
<keyword evidence="10" id="KW-0812">Transmembrane</keyword>
<keyword evidence="8" id="KW-0902">Two-component regulatory system</keyword>
<dbReference type="SMART" id="SM00387">
    <property type="entry name" value="HATPase_c"/>
    <property type="match status" value="1"/>
</dbReference>
<dbReference type="Pfam" id="PF02518">
    <property type="entry name" value="HATPase_c"/>
    <property type="match status" value="1"/>
</dbReference>
<dbReference type="Proteomes" id="UP001337305">
    <property type="component" value="Unassembled WGS sequence"/>
</dbReference>
<evidence type="ECO:0000256" key="2">
    <source>
        <dbReference type="ARBA" id="ARBA00012438"/>
    </source>
</evidence>
<keyword evidence="13" id="KW-1185">Reference proteome</keyword>
<dbReference type="Gene3D" id="1.25.40.10">
    <property type="entry name" value="Tetratricopeptide repeat domain"/>
    <property type="match status" value="2"/>
</dbReference>
<feature type="domain" description="Histidine kinase" evidence="11">
    <location>
        <begin position="598"/>
        <end position="685"/>
    </location>
</feature>
<protein>
    <recommendedName>
        <fullName evidence="2">histidine kinase</fullName>
        <ecNumber evidence="2">2.7.13.3</ecNumber>
    </recommendedName>
</protein>
<dbReference type="RefSeq" id="WP_303306257.1">
    <property type="nucleotide sequence ID" value="NZ_JAODOP010000004.1"/>
</dbReference>
<keyword evidence="10" id="KW-0472">Membrane</keyword>
<dbReference type="PROSITE" id="PS50005">
    <property type="entry name" value="TPR"/>
    <property type="match status" value="1"/>
</dbReference>
<evidence type="ECO:0000259" key="11">
    <source>
        <dbReference type="PROSITE" id="PS50109"/>
    </source>
</evidence>
<reference evidence="12 13" key="1">
    <citation type="submission" date="2022-09" db="EMBL/GenBank/DDBJ databases">
        <title>Genome sequencing of Flavivirga sp. MEBiC05379.</title>
        <authorList>
            <person name="Oh H.-M."/>
            <person name="Kwon K.K."/>
            <person name="Park M.J."/>
            <person name="Yang S.-H."/>
        </authorList>
    </citation>
    <scope>NUCLEOTIDE SEQUENCE [LARGE SCALE GENOMIC DNA]</scope>
    <source>
        <strain evidence="12 13">MEBiC05379</strain>
    </source>
</reference>
<feature type="transmembrane region" description="Helical" evidence="10">
    <location>
        <begin position="429"/>
        <end position="448"/>
    </location>
</feature>
<evidence type="ECO:0000256" key="1">
    <source>
        <dbReference type="ARBA" id="ARBA00000085"/>
    </source>
</evidence>
<proteinExistence type="predicted"/>
<dbReference type="InterPro" id="IPR011712">
    <property type="entry name" value="Sig_transdc_His_kin_sub3_dim/P"/>
</dbReference>